<dbReference type="GO" id="GO:0009690">
    <property type="term" value="P:cytokinin metabolic process"/>
    <property type="evidence" value="ECO:0007669"/>
    <property type="project" value="UniProtKB-ARBA"/>
</dbReference>
<dbReference type="EC" id="2.4.1.-" evidence="5"/>
<sequence length="461" mass="51129">MAGSAAKVPVAVVMVPLPAQGHLNQHLHLSRLISSYNLPVYYTGATTHIRQAKLRIQGWDPLSVPTLNFHEFPTPSFESPTPDPNVRAPVQLVPGLLATLRLREPLRQFLEELSEKSKRVVVIYDFWMAWNVQDIPSIPKAESYCFESLSAFSVYSFIWEGMQKPPLPAEAEVLNQLPNLDFCVSPIFDEYGKFQLEAQNFSSGTIFNTCRMIEGPFLDLLAQVPRMGQRQWAIGPFNPVTLPASGDPRHECLAWLDKQDRNSVIFVSFGSNTALSEEQINQIADGLAESGQRFIWALREADKADIFAAGDAERAVLPAGYEARIAGKGMVVRDWAPQLEILAHESTGGFMSHCGWNSCMEAISMGVPIAAWPVHSDQPRNALLITKCLKIAVEVDDCSTQEVVSSQRIAEAVNKLMVSAEGEEMRRRAEEMSGAVKLAVMEGGASRREMDSFISHITRDD</sequence>
<dbReference type="EMBL" id="CAMAPF010000131">
    <property type="protein sequence ID" value="CAH9105510.1"/>
    <property type="molecule type" value="Genomic_DNA"/>
</dbReference>
<evidence type="ECO:0000313" key="8">
    <source>
        <dbReference type="Proteomes" id="UP001152523"/>
    </source>
</evidence>
<feature type="domain" description="Glycosyltransferase N-terminal" evidence="6">
    <location>
        <begin position="10"/>
        <end position="239"/>
    </location>
</feature>
<dbReference type="InterPro" id="IPR002213">
    <property type="entry name" value="UDP_glucos_trans"/>
</dbReference>
<keyword evidence="8" id="KW-1185">Reference proteome</keyword>
<dbReference type="PANTHER" id="PTHR48044:SF23">
    <property type="entry name" value="ANTHOCYANIDIN 3-O-GLUCOSYLTRANSFERASE-LIKE"/>
    <property type="match status" value="1"/>
</dbReference>
<accession>A0AAV0DR06</accession>
<dbReference type="PROSITE" id="PS00375">
    <property type="entry name" value="UDPGT"/>
    <property type="match status" value="1"/>
</dbReference>
<dbReference type="SUPFAM" id="SSF53756">
    <property type="entry name" value="UDP-Glycosyltransferase/glycogen phosphorylase"/>
    <property type="match status" value="1"/>
</dbReference>
<dbReference type="Pfam" id="PF26168">
    <property type="entry name" value="Glyco_transf_N"/>
    <property type="match status" value="1"/>
</dbReference>
<dbReference type="InterPro" id="IPR035595">
    <property type="entry name" value="UDP_glycos_trans_CS"/>
</dbReference>
<evidence type="ECO:0000256" key="5">
    <source>
        <dbReference type="RuleBase" id="RU362057"/>
    </source>
</evidence>
<evidence type="ECO:0000256" key="3">
    <source>
        <dbReference type="ARBA" id="ARBA00022679"/>
    </source>
</evidence>
<evidence type="ECO:0000256" key="4">
    <source>
        <dbReference type="RuleBase" id="RU003718"/>
    </source>
</evidence>
<evidence type="ECO:0000256" key="2">
    <source>
        <dbReference type="ARBA" id="ARBA00022676"/>
    </source>
</evidence>
<comment type="caution">
    <text evidence="7">The sequence shown here is derived from an EMBL/GenBank/DDBJ whole genome shotgun (WGS) entry which is preliminary data.</text>
</comment>
<dbReference type="FunFam" id="3.40.50.2000:FF:000060">
    <property type="entry name" value="Glycosyltransferase"/>
    <property type="match status" value="1"/>
</dbReference>
<dbReference type="GO" id="GO:0016138">
    <property type="term" value="P:glycoside biosynthetic process"/>
    <property type="evidence" value="ECO:0007669"/>
    <property type="project" value="UniProtKB-ARBA"/>
</dbReference>
<comment type="similarity">
    <text evidence="1 4">Belongs to the UDP-glycosyltransferase family.</text>
</comment>
<reference evidence="7" key="1">
    <citation type="submission" date="2022-07" db="EMBL/GenBank/DDBJ databases">
        <authorList>
            <person name="Macas J."/>
            <person name="Novak P."/>
            <person name="Neumann P."/>
        </authorList>
    </citation>
    <scope>NUCLEOTIDE SEQUENCE</scope>
</reference>
<dbReference type="GO" id="GO:0050404">
    <property type="term" value="F:zeatin O-beta-D-xylosyltransferase activity"/>
    <property type="evidence" value="ECO:0007669"/>
    <property type="project" value="UniProtKB-ARBA"/>
</dbReference>
<evidence type="ECO:0000256" key="1">
    <source>
        <dbReference type="ARBA" id="ARBA00009995"/>
    </source>
</evidence>
<dbReference type="AlphaFoldDB" id="A0AAV0DR06"/>
<dbReference type="Gene3D" id="3.40.50.2000">
    <property type="entry name" value="Glycogen Phosphorylase B"/>
    <property type="match status" value="2"/>
</dbReference>
<organism evidence="7 8">
    <name type="scientific">Cuscuta epithymum</name>
    <dbReference type="NCBI Taxonomy" id="186058"/>
    <lineage>
        <taxon>Eukaryota</taxon>
        <taxon>Viridiplantae</taxon>
        <taxon>Streptophyta</taxon>
        <taxon>Embryophyta</taxon>
        <taxon>Tracheophyta</taxon>
        <taxon>Spermatophyta</taxon>
        <taxon>Magnoliopsida</taxon>
        <taxon>eudicotyledons</taxon>
        <taxon>Gunneridae</taxon>
        <taxon>Pentapetalae</taxon>
        <taxon>asterids</taxon>
        <taxon>lamiids</taxon>
        <taxon>Solanales</taxon>
        <taxon>Convolvulaceae</taxon>
        <taxon>Cuscuteae</taxon>
        <taxon>Cuscuta</taxon>
        <taxon>Cuscuta subgen. Cuscuta</taxon>
    </lineage>
</organism>
<protein>
    <recommendedName>
        <fullName evidence="5">Glycosyltransferase</fullName>
        <ecNumber evidence="5">2.4.1.-</ecNumber>
    </recommendedName>
</protein>
<dbReference type="Proteomes" id="UP001152523">
    <property type="component" value="Unassembled WGS sequence"/>
</dbReference>
<keyword evidence="2 4" id="KW-0328">Glycosyltransferase</keyword>
<dbReference type="FunFam" id="3.40.50.2000:FF:000238">
    <property type="entry name" value="Glycosyltransferase"/>
    <property type="match status" value="1"/>
</dbReference>
<dbReference type="PANTHER" id="PTHR48044">
    <property type="entry name" value="GLYCOSYLTRANSFERASE"/>
    <property type="match status" value="1"/>
</dbReference>
<keyword evidence="3 4" id="KW-0808">Transferase</keyword>
<proteinExistence type="inferred from homology"/>
<name>A0AAV0DR06_9ASTE</name>
<dbReference type="InterPro" id="IPR058980">
    <property type="entry name" value="Glyco_transf_N"/>
</dbReference>
<gene>
    <name evidence="7" type="ORF">CEPIT_LOCUS17242</name>
</gene>
<evidence type="ECO:0000259" key="6">
    <source>
        <dbReference type="Pfam" id="PF26168"/>
    </source>
</evidence>
<evidence type="ECO:0000313" key="7">
    <source>
        <dbReference type="EMBL" id="CAH9105510.1"/>
    </source>
</evidence>
<dbReference type="CDD" id="cd03784">
    <property type="entry name" value="GT1_Gtf-like"/>
    <property type="match status" value="1"/>
</dbReference>
<dbReference type="Pfam" id="PF00201">
    <property type="entry name" value="UDPGT"/>
    <property type="match status" value="1"/>
</dbReference>